<accession>A0AAV8USU3</accession>
<proteinExistence type="predicted"/>
<sequence length="95" mass="10413">MSSKVVRSNPVKAFFKAANGASERKATNIAEKRANNKNIVAFNGGMPRAYSNMPVCSAKDTAKSIGEKRADALNIVDYSAVRRSHQPVKVVEEMW</sequence>
<dbReference type="EMBL" id="JAMWBK010000005">
    <property type="protein sequence ID" value="KAJ8904576.1"/>
    <property type="molecule type" value="Genomic_DNA"/>
</dbReference>
<dbReference type="Proteomes" id="UP001157974">
    <property type="component" value="Unassembled WGS sequence"/>
</dbReference>
<gene>
    <name evidence="1" type="ORF">NDN08_001094</name>
</gene>
<reference evidence="1 2" key="1">
    <citation type="journal article" date="2023" name="Nat. Commun.">
        <title>Origin of minicircular mitochondrial genomes in red algae.</title>
        <authorList>
            <person name="Lee Y."/>
            <person name="Cho C.H."/>
            <person name="Lee Y.M."/>
            <person name="Park S.I."/>
            <person name="Yang J.H."/>
            <person name="West J.A."/>
            <person name="Bhattacharya D."/>
            <person name="Yoon H.S."/>
        </authorList>
    </citation>
    <scope>NUCLEOTIDE SEQUENCE [LARGE SCALE GENOMIC DNA]</scope>
    <source>
        <strain evidence="1 2">CCMP1338</strain>
        <tissue evidence="1">Whole cell</tissue>
    </source>
</reference>
<dbReference type="AlphaFoldDB" id="A0AAV8USU3"/>
<comment type="caution">
    <text evidence="1">The sequence shown here is derived from an EMBL/GenBank/DDBJ whole genome shotgun (WGS) entry which is preliminary data.</text>
</comment>
<name>A0AAV8USU3_9RHOD</name>
<evidence type="ECO:0000313" key="1">
    <source>
        <dbReference type="EMBL" id="KAJ8904576.1"/>
    </source>
</evidence>
<evidence type="ECO:0000313" key="2">
    <source>
        <dbReference type="Proteomes" id="UP001157974"/>
    </source>
</evidence>
<keyword evidence="2" id="KW-1185">Reference proteome</keyword>
<organism evidence="1 2">
    <name type="scientific">Rhodosorus marinus</name>
    <dbReference type="NCBI Taxonomy" id="101924"/>
    <lineage>
        <taxon>Eukaryota</taxon>
        <taxon>Rhodophyta</taxon>
        <taxon>Stylonematophyceae</taxon>
        <taxon>Stylonematales</taxon>
        <taxon>Stylonemataceae</taxon>
        <taxon>Rhodosorus</taxon>
    </lineage>
</organism>
<protein>
    <submittedName>
        <fullName evidence="1">Uncharacterized protein</fullName>
    </submittedName>
</protein>